<gene>
    <name evidence="1" type="ORF">V5J35_004501</name>
</gene>
<proteinExistence type="predicted"/>
<comment type="caution">
    <text evidence="1">The sequence shown here is derived from an EMBL/GenBank/DDBJ whole genome shotgun (WGS) entry which is preliminary data.</text>
</comment>
<organism evidence="1 2">
    <name type="scientific">Endozoicomonas lisbonensis</name>
    <dbReference type="NCBI Taxonomy" id="3120522"/>
    <lineage>
        <taxon>Bacteria</taxon>
        <taxon>Pseudomonadati</taxon>
        <taxon>Pseudomonadota</taxon>
        <taxon>Gammaproteobacteria</taxon>
        <taxon>Oceanospirillales</taxon>
        <taxon>Endozoicomonadaceae</taxon>
        <taxon>Endozoicomonas</taxon>
    </lineage>
</organism>
<dbReference type="InterPro" id="IPR019106">
    <property type="entry name" value="T4SS_TrbC"/>
</dbReference>
<keyword evidence="2" id="KW-1185">Reference proteome</keyword>
<dbReference type="RefSeq" id="WP_354016505.1">
    <property type="nucleotide sequence ID" value="NZ_JBEWTB010000002.1"/>
</dbReference>
<dbReference type="Pfam" id="PF09673">
    <property type="entry name" value="TrbC_Ftype"/>
    <property type="match status" value="1"/>
</dbReference>
<sequence length="230" mass="25640">MIPLPFRLVMIVLLLPANTALSSALTINLFVSETMGETALVEILRETELLQNLNIIVRGMGAKDTNLTDSITRWQYRIKQADASKSIQINPVLFREQNIYQVPAMAVVMNGNTELTVFGVTSPVWVMRQYHAGKRGNIGAYGSTLPISEPDLLESLLQRLKQQNWKPLQEKGTEAIADQNLFFRSKAANQSKGFQQNTESVWQLAYPHNCFGYQRPSATESGASVVISIP</sequence>
<dbReference type="EMBL" id="JBEWTB010000002">
    <property type="protein sequence ID" value="MET4759309.1"/>
    <property type="molecule type" value="Genomic_DNA"/>
</dbReference>
<evidence type="ECO:0000313" key="2">
    <source>
        <dbReference type="Proteomes" id="UP001549366"/>
    </source>
</evidence>
<protein>
    <submittedName>
        <fullName evidence="1">Type-F conjugative transfer system pilin assembly protein TrbC</fullName>
    </submittedName>
</protein>
<dbReference type="Proteomes" id="UP001549366">
    <property type="component" value="Unassembled WGS sequence"/>
</dbReference>
<name>A0ABV2SNG4_9GAMM</name>
<evidence type="ECO:0000313" key="1">
    <source>
        <dbReference type="EMBL" id="MET4759309.1"/>
    </source>
</evidence>
<reference evidence="1 2" key="1">
    <citation type="submission" date="2024-06" db="EMBL/GenBank/DDBJ databases">
        <title>Genomic Encyclopedia of Type Strains, Phase V (KMG-V): Genome sequencing to study the core and pangenomes of soil and plant-associated prokaryotes.</title>
        <authorList>
            <person name="Whitman W."/>
        </authorList>
    </citation>
    <scope>NUCLEOTIDE SEQUENCE [LARGE SCALE GENOMIC DNA]</scope>
    <source>
        <strain evidence="1 2">NE40</strain>
    </source>
</reference>
<accession>A0ABV2SNG4</accession>